<evidence type="ECO:0000313" key="1">
    <source>
        <dbReference type="EMBL" id="CCE54871.1"/>
    </source>
</evidence>
<dbReference type="AlphaFoldDB" id="G7HXF6"/>
<comment type="caution">
    <text evidence="1">The sequence shown here is derived from an EMBL/GenBank/DDBJ whole genome shotgun (WGS) entry which is preliminary data.</text>
</comment>
<gene>
    <name evidence="1" type="ORF">CCAS_06570</name>
</gene>
<dbReference type="Proteomes" id="UP000004840">
    <property type="component" value="Unassembled WGS sequence"/>
</dbReference>
<dbReference type="RefSeq" id="WP_006822377.1">
    <property type="nucleotide sequence ID" value="NZ_CAFW01000047.1"/>
</dbReference>
<protein>
    <submittedName>
        <fullName evidence="1">Uncharacterized protein</fullName>
    </submittedName>
</protein>
<dbReference type="Pfam" id="PF13289">
    <property type="entry name" value="SIR2_2"/>
    <property type="match status" value="1"/>
</dbReference>
<proteinExistence type="predicted"/>
<reference evidence="1 2" key="1">
    <citation type="journal article" date="2012" name="J. Bacteriol.">
        <title>Genome Sequence of Corynebacterium casei UCMA 3821, Isolated from a Smear-Ripened Cheese.</title>
        <authorList>
            <person name="Monnet C."/>
            <person name="Loux V."/>
            <person name="Bento P."/>
            <person name="Gibrat J.F."/>
            <person name="Straub C."/>
            <person name="Bonnarme P."/>
            <person name="Landaud S."/>
            <person name="Irlinger F."/>
        </authorList>
    </citation>
    <scope>NUCLEOTIDE SEQUENCE [LARGE SCALE GENOMIC DNA]</scope>
    <source>
        <strain evidence="1 2">UCMA 3821</strain>
    </source>
</reference>
<dbReference type="InterPro" id="IPR029035">
    <property type="entry name" value="DHS-like_NAD/FAD-binding_dom"/>
</dbReference>
<evidence type="ECO:0000313" key="2">
    <source>
        <dbReference type="Proteomes" id="UP000004840"/>
    </source>
</evidence>
<name>G7HXF6_9CORY</name>
<sequence>MSAPDISTETMGQFRGSGVEKHSTVLLGAGASITSGLPSWDEFAARLLISADVVSESLATHLLTRQDPMIAVEAARSNIEAADSSIETTWTQQLSDQLYATVSPLESLSPSPLHQAAVGHYLKSPENRSLVTLNFDVLIEAELNYELEEESNLESKPSLTSITNSESRQGEHSVHHLHGLITPDRAEDVVLTLNDFTALLENRNSWQFKYLKSAVYKGALVIAGTSYRDPDLRQWLHAALKSKPDNHKAFVLLARESFGISKDEFEMLESALSSQWKAVGLHPVLMQDHTDAAQIIRELDYVNREEYISPQDRCKIIWGVHVRNFGELQSVYVDELGKNASNLKNLFEVSTLDVTLWLSNGDGKLIRWASQDRVYRSLDALREVEAGHDSPWIAGQALAQESVIISDLSDHPTRRWNSVIAAPISVEHPLLPFVTCAVLTVGIPESANSFEEEAVKWGDELGKIADQWSSRIFERVYPGEEA</sequence>
<accession>G7HXF6</accession>
<organism evidence="1 2">
    <name type="scientific">Corynebacterium casei UCMA 3821</name>
    <dbReference type="NCBI Taxonomy" id="1110505"/>
    <lineage>
        <taxon>Bacteria</taxon>
        <taxon>Bacillati</taxon>
        <taxon>Actinomycetota</taxon>
        <taxon>Actinomycetes</taxon>
        <taxon>Mycobacteriales</taxon>
        <taxon>Corynebacteriaceae</taxon>
        <taxon>Corynebacterium</taxon>
    </lineage>
</organism>
<dbReference type="EMBL" id="CAFW01000047">
    <property type="protein sequence ID" value="CCE54871.1"/>
    <property type="molecule type" value="Genomic_DNA"/>
</dbReference>
<dbReference type="SUPFAM" id="SSF52467">
    <property type="entry name" value="DHS-like NAD/FAD-binding domain"/>
    <property type="match status" value="1"/>
</dbReference>